<keyword evidence="3" id="KW-1185">Reference proteome</keyword>
<accession>A0A5D4JLP2</accession>
<keyword evidence="1" id="KW-0732">Signal</keyword>
<protein>
    <recommendedName>
        <fullName evidence="4">SH3 domain-containing protein</fullName>
    </recommendedName>
</protein>
<evidence type="ECO:0000256" key="1">
    <source>
        <dbReference type="SAM" id="SignalP"/>
    </source>
</evidence>
<feature type="chain" id="PRO_5022869811" description="SH3 domain-containing protein" evidence="1">
    <location>
        <begin position="31"/>
        <end position="151"/>
    </location>
</feature>
<sequence>MTLRRALACSLTTISLTGAALLAHPATAHAAPQDCEGGRNGFIDISDNASGTPIRTLDMGSGVTITLQYGNISGSQRGWAKISGRTFSGDRVWMDWTTNGGSSWLQCGPFTVGTTGTSKTSAAKTTGTSSSYKFRACGNLNGGPVRCTTWW</sequence>
<dbReference type="RefSeq" id="WP_148901363.1">
    <property type="nucleotide sequence ID" value="NZ_VSZQ01000008.1"/>
</dbReference>
<comment type="caution">
    <text evidence="2">The sequence shown here is derived from an EMBL/GenBank/DDBJ whole genome shotgun (WGS) entry which is preliminary data.</text>
</comment>
<dbReference type="EMBL" id="VSZQ01000008">
    <property type="protein sequence ID" value="TYR66088.1"/>
    <property type="molecule type" value="Genomic_DNA"/>
</dbReference>
<reference evidence="2 3" key="1">
    <citation type="submission" date="2019-08" db="EMBL/GenBank/DDBJ databases">
        <title>Draft genome for granaticin producer strain Streptomyces parvus C05.</title>
        <authorList>
            <person name="Gonzalez-Pimentel J.L."/>
        </authorList>
    </citation>
    <scope>NUCLEOTIDE SEQUENCE [LARGE SCALE GENOMIC DNA]</scope>
    <source>
        <strain evidence="2 3">C05</strain>
    </source>
</reference>
<proteinExistence type="predicted"/>
<dbReference type="Proteomes" id="UP000323242">
    <property type="component" value="Unassembled WGS sequence"/>
</dbReference>
<organism evidence="2 3">
    <name type="scientific">Streptomyces parvus</name>
    <dbReference type="NCBI Taxonomy" id="66428"/>
    <lineage>
        <taxon>Bacteria</taxon>
        <taxon>Bacillati</taxon>
        <taxon>Actinomycetota</taxon>
        <taxon>Actinomycetes</taxon>
        <taxon>Kitasatosporales</taxon>
        <taxon>Streptomycetaceae</taxon>
        <taxon>Streptomyces</taxon>
    </lineage>
</organism>
<evidence type="ECO:0008006" key="4">
    <source>
        <dbReference type="Google" id="ProtNLM"/>
    </source>
</evidence>
<gene>
    <name evidence="2" type="ORF">FY004_02535</name>
</gene>
<dbReference type="AlphaFoldDB" id="A0A5D4JLP2"/>
<evidence type="ECO:0000313" key="3">
    <source>
        <dbReference type="Proteomes" id="UP000323242"/>
    </source>
</evidence>
<name>A0A5D4JLP2_9ACTN</name>
<evidence type="ECO:0000313" key="2">
    <source>
        <dbReference type="EMBL" id="TYR66088.1"/>
    </source>
</evidence>
<feature type="signal peptide" evidence="1">
    <location>
        <begin position="1"/>
        <end position="30"/>
    </location>
</feature>